<dbReference type="InterPro" id="IPR053135">
    <property type="entry name" value="AKR2_Oxidoreductase"/>
</dbReference>
<gene>
    <name evidence="2" type="ORF">SAMN02746011_00320</name>
</gene>
<dbReference type="PANTHER" id="PTHR43312">
    <property type="entry name" value="D-THREO-ALDOSE 1-DEHYDROGENASE"/>
    <property type="match status" value="1"/>
</dbReference>
<evidence type="ECO:0000313" key="2">
    <source>
        <dbReference type="EMBL" id="SJZ32677.1"/>
    </source>
</evidence>
<dbReference type="InterPro" id="IPR036812">
    <property type="entry name" value="NAD(P)_OxRdtase_dom_sf"/>
</dbReference>
<evidence type="ECO:0000313" key="3">
    <source>
        <dbReference type="Proteomes" id="UP000189941"/>
    </source>
</evidence>
<dbReference type="SUPFAM" id="SSF51430">
    <property type="entry name" value="NAD(P)-linked oxidoreductase"/>
    <property type="match status" value="1"/>
</dbReference>
<dbReference type="STRING" id="1121925.SAMN02746011_00320"/>
<keyword evidence="3" id="KW-1185">Reference proteome</keyword>
<protein>
    <submittedName>
        <fullName evidence="2">Predicted oxidoreductases (Related to aryl-alcohol dehydrogenases)</fullName>
    </submittedName>
</protein>
<evidence type="ECO:0000259" key="1">
    <source>
        <dbReference type="Pfam" id="PF00248"/>
    </source>
</evidence>
<dbReference type="AlphaFoldDB" id="A0A1T4JRH4"/>
<proteinExistence type="predicted"/>
<feature type="domain" description="NADP-dependent oxidoreductase" evidence="1">
    <location>
        <begin position="2"/>
        <end position="202"/>
    </location>
</feature>
<name>A0A1T4JRH4_9LACT</name>
<dbReference type="Gene3D" id="3.20.20.100">
    <property type="entry name" value="NADP-dependent oxidoreductase domain"/>
    <property type="match status" value="1"/>
</dbReference>
<dbReference type="Pfam" id="PF00248">
    <property type="entry name" value="Aldo_ket_red"/>
    <property type="match status" value="1"/>
</dbReference>
<accession>A0A1T4JRH4</accession>
<organism evidence="2 3">
    <name type="scientific">Globicatella sulfidifaciens DSM 15739</name>
    <dbReference type="NCBI Taxonomy" id="1121925"/>
    <lineage>
        <taxon>Bacteria</taxon>
        <taxon>Bacillati</taxon>
        <taxon>Bacillota</taxon>
        <taxon>Bacilli</taxon>
        <taxon>Lactobacillales</taxon>
        <taxon>Aerococcaceae</taxon>
        <taxon>Globicatella</taxon>
    </lineage>
</organism>
<sequence>MDAIDLYQIHCPSTEILEQLAVFDVLEQLQKEGLIRYYGVSVETDAQGEFVLNNTKASSLQVIVNMLRQKPIDQMIKLAEQKHVGVLARVPLASGLLTGKYTINSVFPENDHRNYNQNGEAFNVGETFGGLPFKKGIELVNQLEWIKEERISMPVAALKWVVQQKGVTAAIPGFKNIKQVKSNLEVFNAKDYTEEELTRLKDFYWNEVHNHIRGDY</sequence>
<dbReference type="Proteomes" id="UP000189941">
    <property type="component" value="Unassembled WGS sequence"/>
</dbReference>
<dbReference type="PANTHER" id="PTHR43312:SF1">
    <property type="entry name" value="NADP-DEPENDENT OXIDOREDUCTASE DOMAIN-CONTAINING PROTEIN"/>
    <property type="match status" value="1"/>
</dbReference>
<reference evidence="3" key="1">
    <citation type="submission" date="2017-02" db="EMBL/GenBank/DDBJ databases">
        <authorList>
            <person name="Varghese N."/>
            <person name="Submissions S."/>
        </authorList>
    </citation>
    <scope>NUCLEOTIDE SEQUENCE [LARGE SCALE GENOMIC DNA]</scope>
    <source>
        <strain evidence="3">DSM 15739</strain>
    </source>
</reference>
<dbReference type="EMBL" id="FUWO01000002">
    <property type="protein sequence ID" value="SJZ32677.1"/>
    <property type="molecule type" value="Genomic_DNA"/>
</dbReference>
<dbReference type="InterPro" id="IPR023210">
    <property type="entry name" value="NADP_OxRdtase_dom"/>
</dbReference>